<sequence>MFLIQFLGQQKLHRHDHPSISSLWKTFVWHELFPKPGDQLLPSVKDKKILKNSQCSILPKYGKIDSLLEIHDKIFQIKNYENDGKYLQWRIDGITLAKSRTGSRLSMHVTRFNLPRFKFICSGNVNLANFLLKLKFLQRITLSKGCVTSQNKLNLVIILDYIFCINNYHHQDFIFHLKIFYKLSLELQHSVISSLLAFKFNPESKIIPIENLIIANKNHKKAKNFKLENFNLHEKNHEKSSIT</sequence>
<keyword evidence="2" id="KW-1185">Reference proteome</keyword>
<accession>A0A3M7RIL1</accession>
<name>A0A3M7RIL1_BRAPC</name>
<dbReference type="EMBL" id="REGN01003348">
    <property type="protein sequence ID" value="RNA23125.1"/>
    <property type="molecule type" value="Genomic_DNA"/>
</dbReference>
<gene>
    <name evidence="1" type="ORF">BpHYR1_020213</name>
</gene>
<dbReference type="Proteomes" id="UP000276133">
    <property type="component" value="Unassembled WGS sequence"/>
</dbReference>
<evidence type="ECO:0000313" key="1">
    <source>
        <dbReference type="EMBL" id="RNA23125.1"/>
    </source>
</evidence>
<reference evidence="1 2" key="1">
    <citation type="journal article" date="2018" name="Sci. Rep.">
        <title>Genomic signatures of local adaptation to the degree of environmental predictability in rotifers.</title>
        <authorList>
            <person name="Franch-Gras L."/>
            <person name="Hahn C."/>
            <person name="Garcia-Roger E.M."/>
            <person name="Carmona M.J."/>
            <person name="Serra M."/>
            <person name="Gomez A."/>
        </authorList>
    </citation>
    <scope>NUCLEOTIDE SEQUENCE [LARGE SCALE GENOMIC DNA]</scope>
    <source>
        <strain evidence="1">HYR1</strain>
    </source>
</reference>
<proteinExistence type="predicted"/>
<evidence type="ECO:0000313" key="2">
    <source>
        <dbReference type="Proteomes" id="UP000276133"/>
    </source>
</evidence>
<organism evidence="1 2">
    <name type="scientific">Brachionus plicatilis</name>
    <name type="common">Marine rotifer</name>
    <name type="synonym">Brachionus muelleri</name>
    <dbReference type="NCBI Taxonomy" id="10195"/>
    <lineage>
        <taxon>Eukaryota</taxon>
        <taxon>Metazoa</taxon>
        <taxon>Spiralia</taxon>
        <taxon>Gnathifera</taxon>
        <taxon>Rotifera</taxon>
        <taxon>Eurotatoria</taxon>
        <taxon>Monogononta</taxon>
        <taxon>Pseudotrocha</taxon>
        <taxon>Ploima</taxon>
        <taxon>Brachionidae</taxon>
        <taxon>Brachionus</taxon>
    </lineage>
</organism>
<dbReference type="AlphaFoldDB" id="A0A3M7RIL1"/>
<protein>
    <submittedName>
        <fullName evidence="1">Uncharacterized protein</fullName>
    </submittedName>
</protein>
<comment type="caution">
    <text evidence="1">The sequence shown here is derived from an EMBL/GenBank/DDBJ whole genome shotgun (WGS) entry which is preliminary data.</text>
</comment>